<reference evidence="1" key="2">
    <citation type="submission" date="2022-01" db="EMBL/GenBank/DDBJ databases">
        <authorList>
            <person name="Yamashiro T."/>
            <person name="Shiraishi A."/>
            <person name="Satake H."/>
            <person name="Nakayama K."/>
        </authorList>
    </citation>
    <scope>NUCLEOTIDE SEQUENCE</scope>
</reference>
<organism evidence="1 2">
    <name type="scientific">Tanacetum coccineum</name>
    <dbReference type="NCBI Taxonomy" id="301880"/>
    <lineage>
        <taxon>Eukaryota</taxon>
        <taxon>Viridiplantae</taxon>
        <taxon>Streptophyta</taxon>
        <taxon>Embryophyta</taxon>
        <taxon>Tracheophyta</taxon>
        <taxon>Spermatophyta</taxon>
        <taxon>Magnoliopsida</taxon>
        <taxon>eudicotyledons</taxon>
        <taxon>Gunneridae</taxon>
        <taxon>Pentapetalae</taxon>
        <taxon>asterids</taxon>
        <taxon>campanulids</taxon>
        <taxon>Asterales</taxon>
        <taxon>Asteraceae</taxon>
        <taxon>Asteroideae</taxon>
        <taxon>Anthemideae</taxon>
        <taxon>Anthemidinae</taxon>
        <taxon>Tanacetum</taxon>
    </lineage>
</organism>
<evidence type="ECO:0000313" key="2">
    <source>
        <dbReference type="Proteomes" id="UP001151760"/>
    </source>
</evidence>
<dbReference type="EMBL" id="BQNB010015458">
    <property type="protein sequence ID" value="GJT40266.1"/>
    <property type="molecule type" value="Genomic_DNA"/>
</dbReference>
<proteinExistence type="predicted"/>
<evidence type="ECO:0000313" key="1">
    <source>
        <dbReference type="EMBL" id="GJT40266.1"/>
    </source>
</evidence>
<gene>
    <name evidence="1" type="ORF">Tco_0940131</name>
</gene>
<accession>A0ABQ5DM44</accession>
<protein>
    <submittedName>
        <fullName evidence="1">Uncharacterized protein</fullName>
    </submittedName>
</protein>
<reference evidence="1" key="1">
    <citation type="journal article" date="2022" name="Int. J. Mol. Sci.">
        <title>Draft Genome of Tanacetum Coccineum: Genomic Comparison of Closely Related Tanacetum-Family Plants.</title>
        <authorList>
            <person name="Yamashiro T."/>
            <person name="Shiraishi A."/>
            <person name="Nakayama K."/>
            <person name="Satake H."/>
        </authorList>
    </citation>
    <scope>NUCLEOTIDE SEQUENCE</scope>
</reference>
<dbReference type="Proteomes" id="UP001151760">
    <property type="component" value="Unassembled WGS sequence"/>
</dbReference>
<keyword evidence="2" id="KW-1185">Reference proteome</keyword>
<sequence length="123" mass="13814">MADMAHHYFPHMDYQNDIENPFVSSSDVCIMPLHHIDGTVSSLSKRELMSRSAVSYARNERTVMWEVKLVEVEGEWDPGGVNCVVMMRGMAGAVGMSRRAWMPGSVRRGESGRALYRAEGEYG</sequence>
<name>A0ABQ5DM44_9ASTR</name>
<comment type="caution">
    <text evidence="1">The sequence shown here is derived from an EMBL/GenBank/DDBJ whole genome shotgun (WGS) entry which is preliminary data.</text>
</comment>